<sequence length="184" mass="19535">MSTPKKSPARRTPRRSPAGAKKTSTVSRGATAKKSTAGKNTTTRRPAASKPASKPRATTSAPRSSASKSRATPAPSSPRTTLRRLSGEWGRYLWAIVVTVVIAALMFEFTMVWTIGVGFYMLALGEFTGLWLLVGGCALACTPAAFGLLIATGRFWTALTHSLWIGLLYGGLGYAFLDVILGIV</sequence>
<dbReference type="Proteomes" id="UP000636579">
    <property type="component" value="Unassembled WGS sequence"/>
</dbReference>
<feature type="transmembrane region" description="Helical" evidence="2">
    <location>
        <begin position="92"/>
        <end position="123"/>
    </location>
</feature>
<evidence type="ECO:0000313" key="3">
    <source>
        <dbReference type="EMBL" id="MBE1515004.1"/>
    </source>
</evidence>
<protein>
    <submittedName>
        <fullName evidence="3">Uncharacterized protein</fullName>
    </submittedName>
</protein>
<keyword evidence="2" id="KW-0472">Membrane</keyword>
<reference evidence="3 4" key="1">
    <citation type="submission" date="2020-10" db="EMBL/GenBank/DDBJ databases">
        <title>Sequencing the genomes of 1000 actinobacteria strains.</title>
        <authorList>
            <person name="Klenk H.-P."/>
        </authorList>
    </citation>
    <scope>NUCLEOTIDE SEQUENCE [LARGE SCALE GENOMIC DNA]</scope>
    <source>
        <strain evidence="3 4">DSM 15474</strain>
    </source>
</reference>
<feature type="compositionally biased region" description="Low complexity" evidence="1">
    <location>
        <begin position="44"/>
        <end position="80"/>
    </location>
</feature>
<keyword evidence="2" id="KW-1133">Transmembrane helix</keyword>
<proteinExistence type="predicted"/>
<accession>A0ABR9J7N3</accession>
<organism evidence="3 4">
    <name type="scientific">Nesterenkonia halotolerans</name>
    <dbReference type="NCBI Taxonomy" id="225325"/>
    <lineage>
        <taxon>Bacteria</taxon>
        <taxon>Bacillati</taxon>
        <taxon>Actinomycetota</taxon>
        <taxon>Actinomycetes</taxon>
        <taxon>Micrococcales</taxon>
        <taxon>Micrococcaceae</taxon>
        <taxon>Nesterenkonia</taxon>
    </lineage>
</organism>
<dbReference type="RefSeq" id="WP_192591684.1">
    <property type="nucleotide sequence ID" value="NZ_JADBEE010000001.1"/>
</dbReference>
<feature type="transmembrane region" description="Helical" evidence="2">
    <location>
        <begin position="163"/>
        <end position="183"/>
    </location>
</feature>
<comment type="caution">
    <text evidence="3">The sequence shown here is derived from an EMBL/GenBank/DDBJ whole genome shotgun (WGS) entry which is preliminary data.</text>
</comment>
<evidence type="ECO:0000256" key="1">
    <source>
        <dbReference type="SAM" id="MobiDB-lite"/>
    </source>
</evidence>
<evidence type="ECO:0000313" key="4">
    <source>
        <dbReference type="Proteomes" id="UP000636579"/>
    </source>
</evidence>
<feature type="region of interest" description="Disordered" evidence="1">
    <location>
        <begin position="1"/>
        <end position="81"/>
    </location>
</feature>
<keyword evidence="4" id="KW-1185">Reference proteome</keyword>
<feature type="compositionally biased region" description="Polar residues" evidence="1">
    <location>
        <begin position="22"/>
        <end position="43"/>
    </location>
</feature>
<dbReference type="EMBL" id="JADBEE010000001">
    <property type="protein sequence ID" value="MBE1515004.1"/>
    <property type="molecule type" value="Genomic_DNA"/>
</dbReference>
<name>A0ABR9J7N3_9MICC</name>
<feature type="transmembrane region" description="Helical" evidence="2">
    <location>
        <begin position="129"/>
        <end position="151"/>
    </location>
</feature>
<keyword evidence="2" id="KW-0812">Transmembrane</keyword>
<evidence type="ECO:0000256" key="2">
    <source>
        <dbReference type="SAM" id="Phobius"/>
    </source>
</evidence>
<gene>
    <name evidence="3" type="ORF">H4W26_001759</name>
</gene>